<evidence type="ECO:0000313" key="2">
    <source>
        <dbReference type="Proteomes" id="UP000008080"/>
    </source>
</evidence>
<proteinExistence type="predicted"/>
<accession>Q6MKG8</accession>
<dbReference type="STRING" id="264462.Bd2424"/>
<sequence length="30" mass="3460">MDKDRIISFFIYELLFYSASLNRGSVSISS</sequence>
<dbReference type="KEGG" id="bba:Bd2424"/>
<reference evidence="1 2" key="1">
    <citation type="journal article" date="2004" name="Science">
        <title>A predator unmasked: life cycle of Bdellovibrio bacteriovorus from a genomic perspective.</title>
        <authorList>
            <person name="Rendulic S."/>
            <person name="Jagtap P."/>
            <person name="Rosinus A."/>
            <person name="Eppinger M."/>
            <person name="Baar C."/>
            <person name="Lanz C."/>
            <person name="Keller H."/>
            <person name="Lambert C."/>
            <person name="Evans K.J."/>
            <person name="Goesmann A."/>
            <person name="Meyer F."/>
            <person name="Sockett R.E."/>
            <person name="Schuster S.C."/>
        </authorList>
    </citation>
    <scope>NUCLEOTIDE SEQUENCE [LARGE SCALE GENOMIC DNA]</scope>
    <source>
        <strain evidence="2">ATCC 15356 / DSM 50701 / NCIMB 9529 / HD100</strain>
    </source>
</reference>
<dbReference type="EMBL" id="BX842652">
    <property type="protein sequence ID" value="CAE80239.1"/>
    <property type="molecule type" value="Genomic_DNA"/>
</dbReference>
<keyword evidence="2" id="KW-1185">Reference proteome</keyword>
<evidence type="ECO:0000313" key="1">
    <source>
        <dbReference type="EMBL" id="CAE80239.1"/>
    </source>
</evidence>
<protein>
    <submittedName>
        <fullName evidence="1">Uncharacterized protein</fullName>
    </submittedName>
</protein>
<gene>
    <name evidence="1" type="ordered locus">Bd2424</name>
</gene>
<dbReference type="AlphaFoldDB" id="Q6MKG8"/>
<organism evidence="1 2">
    <name type="scientific">Bdellovibrio bacteriovorus (strain ATCC 15356 / DSM 50701 / NCIMB 9529 / HD100)</name>
    <dbReference type="NCBI Taxonomy" id="264462"/>
    <lineage>
        <taxon>Bacteria</taxon>
        <taxon>Pseudomonadati</taxon>
        <taxon>Bdellovibrionota</taxon>
        <taxon>Bdellovibrionia</taxon>
        <taxon>Bdellovibrionales</taxon>
        <taxon>Pseudobdellovibrionaceae</taxon>
        <taxon>Bdellovibrio</taxon>
    </lineage>
</organism>
<dbReference type="Proteomes" id="UP000008080">
    <property type="component" value="Chromosome"/>
</dbReference>
<name>Q6MKG8_BDEBA</name>
<dbReference type="HOGENOM" id="CLU_3402283_0_0_7"/>